<dbReference type="AlphaFoldDB" id="A0AB73QPQ7"/>
<protein>
    <submittedName>
        <fullName evidence="1">Uncharacterized protein</fullName>
    </submittedName>
</protein>
<evidence type="ECO:0000313" key="2">
    <source>
        <dbReference type="Proteomes" id="UP000220469"/>
    </source>
</evidence>
<dbReference type="EMBL" id="MBGM01000010">
    <property type="protein sequence ID" value="PDW29588.1"/>
    <property type="molecule type" value="Genomic_DNA"/>
</dbReference>
<dbReference type="Proteomes" id="UP000220469">
    <property type="component" value="Unassembled WGS sequence"/>
</dbReference>
<organism evidence="1 2">
    <name type="scientific">Helicobacter pylori</name>
    <name type="common">Campylobacter pylori</name>
    <dbReference type="NCBI Taxonomy" id="210"/>
    <lineage>
        <taxon>Bacteria</taxon>
        <taxon>Pseudomonadati</taxon>
        <taxon>Campylobacterota</taxon>
        <taxon>Epsilonproteobacteria</taxon>
        <taxon>Campylobacterales</taxon>
        <taxon>Helicobacteraceae</taxon>
        <taxon>Helicobacter</taxon>
    </lineage>
</organism>
<name>A0AB73QPQ7_HELPX</name>
<proteinExistence type="predicted"/>
<reference evidence="1 2" key="1">
    <citation type="journal article" date="2017" name="Gut Pathog.">
        <title>Phylogenomics of Colombian Helicobacter pylori isolates.</title>
        <authorList>
            <person name="Gutierrez-Escobar A.J."/>
            <person name="Trujillo E."/>
            <person name="Acevedo O."/>
            <person name="Bravo M.M."/>
        </authorList>
    </citation>
    <scope>NUCLEOTIDE SEQUENCE [LARGE SCALE GENOMIC DNA]</scope>
    <source>
        <strain evidence="1 2">3076</strain>
    </source>
</reference>
<accession>A0AB73QPQ7</accession>
<gene>
    <name evidence="1" type="ORF">BB451_07095</name>
</gene>
<evidence type="ECO:0000313" key="1">
    <source>
        <dbReference type="EMBL" id="PDW29588.1"/>
    </source>
</evidence>
<comment type="caution">
    <text evidence="1">The sequence shown here is derived from an EMBL/GenBank/DDBJ whole genome shotgun (WGS) entry which is preliminary data.</text>
</comment>
<sequence>MIEFIEFKKCFSIFKINNKRAQASDNFTKKRSSWVRGRVISKYPPIPLKNEFQMKKTSFQLKNKLRMRY</sequence>